<keyword evidence="3" id="KW-0378">Hydrolase</keyword>
<dbReference type="Gene3D" id="2.30.40.10">
    <property type="entry name" value="Urease, subunit C, domain 1"/>
    <property type="match status" value="1"/>
</dbReference>
<protein>
    <submittedName>
        <fullName evidence="6">8-oxoguanine deaminase</fullName>
    </submittedName>
</protein>
<accession>A0A2U8GQK2</accession>
<dbReference type="SUPFAM" id="SSF51556">
    <property type="entry name" value="Metallo-dependent hydrolases"/>
    <property type="match status" value="1"/>
</dbReference>
<gene>
    <name evidence="6" type="ORF">CEW83_08705</name>
</gene>
<evidence type="ECO:0000256" key="3">
    <source>
        <dbReference type="ARBA" id="ARBA00022801"/>
    </source>
</evidence>
<dbReference type="Proteomes" id="UP000244930">
    <property type="component" value="Chromosome"/>
</dbReference>
<evidence type="ECO:0000256" key="4">
    <source>
        <dbReference type="ARBA" id="ARBA00022833"/>
    </source>
</evidence>
<dbReference type="NCBIfam" id="NF006055">
    <property type="entry name" value="PRK08203.1"/>
    <property type="match status" value="1"/>
</dbReference>
<comment type="similarity">
    <text evidence="1">Belongs to the metallo-dependent hydrolases superfamily. ATZ/TRZ family.</text>
</comment>
<evidence type="ECO:0000259" key="5">
    <source>
        <dbReference type="Pfam" id="PF01979"/>
    </source>
</evidence>
<dbReference type="RefSeq" id="WP_108948994.1">
    <property type="nucleotide sequence ID" value="NZ_CP022187.1"/>
</dbReference>
<dbReference type="PANTHER" id="PTHR43794">
    <property type="entry name" value="AMINOHYDROLASE SSNA-RELATED"/>
    <property type="match status" value="1"/>
</dbReference>
<name>A0A2U8GQK2_9RHOO</name>
<evidence type="ECO:0000313" key="6">
    <source>
        <dbReference type="EMBL" id="AWI75286.1"/>
    </source>
</evidence>
<keyword evidence="7" id="KW-1185">Reference proteome</keyword>
<evidence type="ECO:0000256" key="2">
    <source>
        <dbReference type="ARBA" id="ARBA00022723"/>
    </source>
</evidence>
<sequence>MSRSLLIRNALLLATMDDQRREIGNGWVLIRGNRIEALGEAGDAPDTADEIIDASGCVVTPGLVNTHHHMYQTLTRAVPGAQDCELFGWLKRLYPIWARLTPAMIRVSTQTAMTELIMSGCTTASDHLYIYPNGCTLDDSIEAAAEIGMRFHACRGSMSVGESKGGLPPDRVVEHESAILKDSQRLIEAWHDPADGAMLKIALAPCSPFSVSQDLMRESAVMARHYGVGLHTHLAETVGDVAYSRERFGRTPAQYAEDLGWTGEGVWHAHCVCLDDHGIDLFARTRTGVAHCPSSNMRLGSGIAPIRKMIDAGVPVGLGVDGSASNDAGHLLLEARMAMLLARVRDTGDGSGDPAALSARQALELATRGGAAALGRRDIGHLAPGMCADLAIFDVAGIAHAGALHDPLAALLFAAPAGVRHSIINGRQVVRDGELLTVDTQRLTEMHNRMARVLLED</sequence>
<dbReference type="SUPFAM" id="SSF51338">
    <property type="entry name" value="Composite domain of metallo-dependent hydrolases"/>
    <property type="match status" value="1"/>
</dbReference>
<dbReference type="KEGG" id="acom:CEW83_08705"/>
<dbReference type="InterPro" id="IPR011059">
    <property type="entry name" value="Metal-dep_hydrolase_composite"/>
</dbReference>
<dbReference type="GO" id="GO:0046872">
    <property type="term" value="F:metal ion binding"/>
    <property type="evidence" value="ECO:0007669"/>
    <property type="project" value="UniProtKB-KW"/>
</dbReference>
<evidence type="ECO:0000313" key="7">
    <source>
        <dbReference type="Proteomes" id="UP000244930"/>
    </source>
</evidence>
<keyword evidence="2" id="KW-0479">Metal-binding</keyword>
<proteinExistence type="inferred from homology"/>
<dbReference type="InterPro" id="IPR032466">
    <property type="entry name" value="Metal_Hydrolase"/>
</dbReference>
<feature type="domain" description="Amidohydrolase-related" evidence="5">
    <location>
        <begin position="58"/>
        <end position="429"/>
    </location>
</feature>
<dbReference type="FunFam" id="3.20.20.140:FF:000014">
    <property type="entry name" value="5-methylthioadenosine/S-adenosylhomocysteine deaminase"/>
    <property type="match status" value="1"/>
</dbReference>
<dbReference type="AlphaFoldDB" id="A0A2U8GQK2"/>
<dbReference type="InterPro" id="IPR050287">
    <property type="entry name" value="MTA/SAH_deaminase"/>
</dbReference>
<dbReference type="GO" id="GO:0016814">
    <property type="term" value="F:hydrolase activity, acting on carbon-nitrogen (but not peptide) bonds, in cyclic amidines"/>
    <property type="evidence" value="ECO:0007669"/>
    <property type="project" value="UniProtKB-ARBA"/>
</dbReference>
<dbReference type="EMBL" id="CP022187">
    <property type="protein sequence ID" value="AWI75286.1"/>
    <property type="molecule type" value="Genomic_DNA"/>
</dbReference>
<dbReference type="PANTHER" id="PTHR43794:SF11">
    <property type="entry name" value="AMIDOHYDROLASE-RELATED DOMAIN-CONTAINING PROTEIN"/>
    <property type="match status" value="1"/>
</dbReference>
<dbReference type="InterPro" id="IPR006680">
    <property type="entry name" value="Amidohydro-rel"/>
</dbReference>
<keyword evidence="4" id="KW-0862">Zinc</keyword>
<dbReference type="Gene3D" id="3.20.20.140">
    <property type="entry name" value="Metal-dependent hydrolases"/>
    <property type="match status" value="1"/>
</dbReference>
<dbReference type="Pfam" id="PF01979">
    <property type="entry name" value="Amidohydro_1"/>
    <property type="match status" value="1"/>
</dbReference>
<dbReference type="CDD" id="cd01298">
    <property type="entry name" value="ATZ_TRZ_like"/>
    <property type="match status" value="1"/>
</dbReference>
<dbReference type="GO" id="GO:0019239">
    <property type="term" value="F:deaminase activity"/>
    <property type="evidence" value="ECO:0007669"/>
    <property type="project" value="UniProtKB-ARBA"/>
</dbReference>
<organism evidence="6 7">
    <name type="scientific">Parazoarcus communis</name>
    <dbReference type="NCBI Taxonomy" id="41977"/>
    <lineage>
        <taxon>Bacteria</taxon>
        <taxon>Pseudomonadati</taxon>
        <taxon>Pseudomonadota</taxon>
        <taxon>Betaproteobacteria</taxon>
        <taxon>Rhodocyclales</taxon>
        <taxon>Zoogloeaceae</taxon>
        <taxon>Parazoarcus</taxon>
    </lineage>
</organism>
<evidence type="ECO:0000256" key="1">
    <source>
        <dbReference type="ARBA" id="ARBA00006745"/>
    </source>
</evidence>
<reference evidence="6 7" key="1">
    <citation type="submission" date="2017-06" db="EMBL/GenBank/DDBJ databases">
        <title>Azoarcus.</title>
        <authorList>
            <person name="Woo J.-H."/>
            <person name="Kim H.-S."/>
        </authorList>
    </citation>
    <scope>NUCLEOTIDE SEQUENCE [LARGE SCALE GENOMIC DNA]</scope>
    <source>
        <strain evidence="6 7">TSPY31</strain>
    </source>
</reference>